<sequence>MRRKIVILNQAANYLTVGFANAFNKEFDEVVLVTGSVHVQGEELDNDIKIHYINKWHERPASKKAFSYLLALFRMWWLLLTKYRKYEVFFVSVPPMGYLLNLVVFNKFSMVIWDVFPDAFKITGMKESHPVYRIWSALNKISFRNAFRVFTISEKMAELLEQYAPSDKIIIQPIWSIFQENNKVEKESNKFIKQHNLKDKFIVQYSGNIGLTHNVEVLIDIAERLKENNKILFQIIGRGPRKPVLEKMVKEKDLPNCEFLPFQSDEMFPYSLSAADLGTVILDETTSKGSVPSKSYNLMSYGVPSLYIASKDSQLSVYANKYSHAKCFSKSELDEVSDFIMELSNDIELQRRMSENAVRASEDFKRSNADKFVNKYLD</sequence>
<gene>
    <name evidence="3" type="ORF">F3059_10795</name>
</gene>
<dbReference type="InterPro" id="IPR001296">
    <property type="entry name" value="Glyco_trans_1"/>
</dbReference>
<dbReference type="PANTHER" id="PTHR46401:SF2">
    <property type="entry name" value="GLYCOSYLTRANSFERASE WBBK-RELATED"/>
    <property type="match status" value="1"/>
</dbReference>
<dbReference type="RefSeq" id="WP_151169107.1">
    <property type="nucleotide sequence ID" value="NZ_WACR01000008.1"/>
</dbReference>
<dbReference type="PANTHER" id="PTHR46401">
    <property type="entry name" value="GLYCOSYLTRANSFERASE WBBK-RELATED"/>
    <property type="match status" value="1"/>
</dbReference>
<reference evidence="3 4" key="1">
    <citation type="submission" date="2019-09" db="EMBL/GenBank/DDBJ databases">
        <title>Genomes of Cryomorphaceae.</title>
        <authorList>
            <person name="Bowman J.P."/>
        </authorList>
    </citation>
    <scope>NUCLEOTIDE SEQUENCE [LARGE SCALE GENOMIC DNA]</scope>
    <source>
        <strain evidence="3 4">KCTC 52047</strain>
    </source>
</reference>
<proteinExistence type="predicted"/>
<name>A0A6N6M384_9FLAO</name>
<dbReference type="GO" id="GO:0016757">
    <property type="term" value="F:glycosyltransferase activity"/>
    <property type="evidence" value="ECO:0007669"/>
    <property type="project" value="InterPro"/>
</dbReference>
<evidence type="ECO:0000313" key="3">
    <source>
        <dbReference type="EMBL" id="KAB1063546.1"/>
    </source>
</evidence>
<keyword evidence="1 3" id="KW-0808">Transferase</keyword>
<dbReference type="EMBL" id="WACR01000008">
    <property type="protein sequence ID" value="KAB1063546.1"/>
    <property type="molecule type" value="Genomic_DNA"/>
</dbReference>
<evidence type="ECO:0000259" key="2">
    <source>
        <dbReference type="Pfam" id="PF00534"/>
    </source>
</evidence>
<keyword evidence="4" id="KW-1185">Reference proteome</keyword>
<feature type="domain" description="Glycosyl transferase family 1" evidence="2">
    <location>
        <begin position="190"/>
        <end position="357"/>
    </location>
</feature>
<protein>
    <submittedName>
        <fullName evidence="3">Glycosyltransferase family 4 protein</fullName>
    </submittedName>
</protein>
<evidence type="ECO:0000256" key="1">
    <source>
        <dbReference type="ARBA" id="ARBA00022679"/>
    </source>
</evidence>
<dbReference type="AlphaFoldDB" id="A0A6N6M384"/>
<comment type="caution">
    <text evidence="3">The sequence shown here is derived from an EMBL/GenBank/DDBJ whole genome shotgun (WGS) entry which is preliminary data.</text>
</comment>
<dbReference type="Pfam" id="PF00534">
    <property type="entry name" value="Glycos_transf_1"/>
    <property type="match status" value="1"/>
</dbReference>
<dbReference type="GO" id="GO:0009103">
    <property type="term" value="P:lipopolysaccharide biosynthetic process"/>
    <property type="evidence" value="ECO:0007669"/>
    <property type="project" value="TreeGrafter"/>
</dbReference>
<organism evidence="3 4">
    <name type="scientific">Salibacter halophilus</name>
    <dbReference type="NCBI Taxonomy" id="1803916"/>
    <lineage>
        <taxon>Bacteria</taxon>
        <taxon>Pseudomonadati</taxon>
        <taxon>Bacteroidota</taxon>
        <taxon>Flavobacteriia</taxon>
        <taxon>Flavobacteriales</taxon>
        <taxon>Salibacteraceae</taxon>
        <taxon>Salibacter</taxon>
    </lineage>
</organism>
<dbReference type="Proteomes" id="UP000435357">
    <property type="component" value="Unassembled WGS sequence"/>
</dbReference>
<dbReference type="CDD" id="cd03794">
    <property type="entry name" value="GT4_WbuB-like"/>
    <property type="match status" value="1"/>
</dbReference>
<accession>A0A6N6M384</accession>
<evidence type="ECO:0000313" key="4">
    <source>
        <dbReference type="Proteomes" id="UP000435357"/>
    </source>
</evidence>
<dbReference type="Gene3D" id="3.40.50.2000">
    <property type="entry name" value="Glycogen Phosphorylase B"/>
    <property type="match status" value="2"/>
</dbReference>
<dbReference type="OrthoDB" id="9811902at2"/>
<dbReference type="SUPFAM" id="SSF53756">
    <property type="entry name" value="UDP-Glycosyltransferase/glycogen phosphorylase"/>
    <property type="match status" value="1"/>
</dbReference>